<feature type="compositionally biased region" description="Low complexity" evidence="1">
    <location>
        <begin position="912"/>
        <end position="926"/>
    </location>
</feature>
<dbReference type="AlphaFoldDB" id="A0A9P6NPB4"/>
<dbReference type="InterPro" id="IPR045153">
    <property type="entry name" value="Est1/Ebs1-like"/>
</dbReference>
<feature type="region of interest" description="Disordered" evidence="1">
    <location>
        <begin position="901"/>
        <end position="937"/>
    </location>
</feature>
<evidence type="ECO:0000259" key="2">
    <source>
        <dbReference type="Pfam" id="PF10373"/>
    </source>
</evidence>
<evidence type="ECO:0000256" key="1">
    <source>
        <dbReference type="SAM" id="MobiDB-lite"/>
    </source>
</evidence>
<protein>
    <recommendedName>
        <fullName evidence="6">Protein SMG7</fullName>
    </recommendedName>
</protein>
<feature type="domain" description="Telomerase activating protein Est1-like N-terminal" evidence="3">
    <location>
        <begin position="96"/>
        <end position="263"/>
    </location>
</feature>
<dbReference type="OrthoDB" id="69928at2759"/>
<comment type="caution">
    <text evidence="4">The sequence shown here is derived from an EMBL/GenBank/DDBJ whole genome shotgun (WGS) entry which is preliminary data.</text>
</comment>
<dbReference type="Pfam" id="PF10374">
    <property type="entry name" value="EST1"/>
    <property type="match status" value="1"/>
</dbReference>
<dbReference type="EMBL" id="MU167244">
    <property type="protein sequence ID" value="KAG0147799.1"/>
    <property type="molecule type" value="Genomic_DNA"/>
</dbReference>
<evidence type="ECO:0000313" key="4">
    <source>
        <dbReference type="EMBL" id="KAG0147799.1"/>
    </source>
</evidence>
<evidence type="ECO:0008006" key="6">
    <source>
        <dbReference type="Google" id="ProtNLM"/>
    </source>
</evidence>
<feature type="compositionally biased region" description="Polar residues" evidence="1">
    <location>
        <begin position="901"/>
        <end position="910"/>
    </location>
</feature>
<feature type="compositionally biased region" description="Low complexity" evidence="1">
    <location>
        <begin position="1"/>
        <end position="15"/>
    </location>
</feature>
<keyword evidence="5" id="KW-1185">Reference proteome</keyword>
<organism evidence="4 5">
    <name type="scientific">Cronartium quercuum f. sp. fusiforme G11</name>
    <dbReference type="NCBI Taxonomy" id="708437"/>
    <lineage>
        <taxon>Eukaryota</taxon>
        <taxon>Fungi</taxon>
        <taxon>Dikarya</taxon>
        <taxon>Basidiomycota</taxon>
        <taxon>Pucciniomycotina</taxon>
        <taxon>Pucciniomycetes</taxon>
        <taxon>Pucciniales</taxon>
        <taxon>Coleosporiaceae</taxon>
        <taxon>Cronartium</taxon>
    </lineage>
</organism>
<dbReference type="SUPFAM" id="SSF48452">
    <property type="entry name" value="TPR-like"/>
    <property type="match status" value="1"/>
</dbReference>
<dbReference type="PANTHER" id="PTHR15696:SF36">
    <property type="entry name" value="NONSENSE-MEDIATED MRNA DECAY FACTOR"/>
    <property type="match status" value="1"/>
</dbReference>
<evidence type="ECO:0000259" key="3">
    <source>
        <dbReference type="Pfam" id="PF10374"/>
    </source>
</evidence>
<feature type="region of interest" description="Disordered" evidence="1">
    <location>
        <begin position="267"/>
        <end position="288"/>
    </location>
</feature>
<proteinExistence type="predicted"/>
<dbReference type="Gene3D" id="1.25.40.10">
    <property type="entry name" value="Tetratricopeptide repeat domain"/>
    <property type="match status" value="1"/>
</dbReference>
<dbReference type="InterPro" id="IPR018834">
    <property type="entry name" value="DNA/RNA-bd_Est1-type"/>
</dbReference>
<feature type="region of interest" description="Disordered" evidence="1">
    <location>
        <begin position="684"/>
        <end position="706"/>
    </location>
</feature>
<dbReference type="PANTHER" id="PTHR15696">
    <property type="entry name" value="SMG-7 SUPPRESSOR WITH MORPHOLOGICAL EFFECT ON GENITALIA PROTEIN 7"/>
    <property type="match status" value="1"/>
</dbReference>
<dbReference type="Pfam" id="PF10373">
    <property type="entry name" value="EST1_DNA_bind"/>
    <property type="match status" value="1"/>
</dbReference>
<feature type="domain" description="DNA/RNA-binding" evidence="2">
    <location>
        <begin position="296"/>
        <end position="604"/>
    </location>
</feature>
<feature type="region of interest" description="Disordered" evidence="1">
    <location>
        <begin position="1"/>
        <end position="30"/>
    </location>
</feature>
<dbReference type="InterPro" id="IPR019458">
    <property type="entry name" value="Est1-like_N"/>
</dbReference>
<sequence length="937" mass="103389">MASSPNAPSSVPSGAQKPIEDGTYSPPNTITHLDIARTKTLAAKLKAALAQPDPSPRELDSHRQNVRRQYMALIFGSDETASGLGSLYQQQHALEILNLLWLDTSHAFISLYRRQIMDIDRRMAEAIPEPRRRGRPANYSPRPGPVARRKLVQRFRAFLHAEHEFWKTLINRLVVAFKLKHAQNFLRLLKITTVDPLAPPKPALQDLTTSSLPGPGPIPVPIESSEIQSSSLSFQPVERPLGRFVVHKALICFGDLTRYRELYAQPTSRTKPAFNPPRSSRGQQQQTISQRDWSKAYECYNQARLLLPTNGNPSNQLAVLASYMSDNLSSAYHYYRALCVKEPFPTAKQNLRLTFNKALSKWAHAPDSGLQTAGNDESSVARFQADFVALHAILFTHNMFELVTSTNLSVCALLSQTLQERLLSPELILKVVVMTMAAVWQVRVTRKTPNPGSALTDQAVVAPLVAELATTTHLLDLFTTFLTVAIDELLSTAPPSSDDQDLSLAISAVLRRILPALRLITKWLLAGNLEYLSWLGSRLESKTSVLANSDRKDFRAIVSDFRSHFDEFVVIIQAHFPIGHLPNLSQDAWLEEDLEMTGFLPLQKGLSAQSDAAAIPLKRRLSTLMVDKTVHPNEEYLMRLADIQRDVQLMTAVPRMPSRDVPAPVKEEDVNEDHDEPIFVPQQDRVTTRRPSTDVREPENPEDNMDCDYDEDPVEMAMRAVVAHQVCEEDADVTEGDRWAQVDDDEGDDEVVYLPSSLTTPPWSSNAASTVLPTHTLSTATLQPIGPSNHSPSPPGAFTTAADLLALMTGKSKPAPPSELAPASPSGWSSAALATNFHALQNTHATSPGVTSRIMGARAPSISLPKPIESRANIWANEPSNEPVHWLSFSFSSRPALLSPAQQPSTSIWNAPSGSSAEPAESLGSLHAHNRAQYSMT</sequence>
<accession>A0A9P6NPB4</accession>
<gene>
    <name evidence="4" type="ORF">CROQUDRAFT_132385</name>
</gene>
<dbReference type="InterPro" id="IPR011990">
    <property type="entry name" value="TPR-like_helical_dom_sf"/>
</dbReference>
<evidence type="ECO:0000313" key="5">
    <source>
        <dbReference type="Proteomes" id="UP000886653"/>
    </source>
</evidence>
<reference evidence="4" key="1">
    <citation type="submission" date="2013-11" db="EMBL/GenBank/DDBJ databases">
        <title>Genome sequence of the fusiform rust pathogen reveals effectors for host alternation and coevolution with pine.</title>
        <authorList>
            <consortium name="DOE Joint Genome Institute"/>
            <person name="Smith K."/>
            <person name="Pendleton A."/>
            <person name="Kubisiak T."/>
            <person name="Anderson C."/>
            <person name="Salamov A."/>
            <person name="Aerts A."/>
            <person name="Riley R."/>
            <person name="Clum A."/>
            <person name="Lindquist E."/>
            <person name="Ence D."/>
            <person name="Campbell M."/>
            <person name="Kronenberg Z."/>
            <person name="Feau N."/>
            <person name="Dhillon B."/>
            <person name="Hamelin R."/>
            <person name="Burleigh J."/>
            <person name="Smith J."/>
            <person name="Yandell M."/>
            <person name="Nelson C."/>
            <person name="Grigoriev I."/>
            <person name="Davis J."/>
        </authorList>
    </citation>
    <scope>NUCLEOTIDE SEQUENCE</scope>
    <source>
        <strain evidence="4">G11</strain>
    </source>
</reference>
<feature type="compositionally biased region" description="Polar residues" evidence="1">
    <location>
        <begin position="277"/>
        <end position="288"/>
    </location>
</feature>
<dbReference type="Proteomes" id="UP000886653">
    <property type="component" value="Unassembled WGS sequence"/>
</dbReference>
<name>A0A9P6NPB4_9BASI</name>